<accession>A0ABT3FJ03</accession>
<evidence type="ECO:0000313" key="3">
    <source>
        <dbReference type="Proteomes" id="UP001207930"/>
    </source>
</evidence>
<dbReference type="EMBL" id="JAPDDS010000001">
    <property type="protein sequence ID" value="MCW1883546.1"/>
    <property type="molecule type" value="Genomic_DNA"/>
</dbReference>
<organism evidence="2 3">
    <name type="scientific">Luteolibacter flavescens</name>
    <dbReference type="NCBI Taxonomy" id="1859460"/>
    <lineage>
        <taxon>Bacteria</taxon>
        <taxon>Pseudomonadati</taxon>
        <taxon>Verrucomicrobiota</taxon>
        <taxon>Verrucomicrobiia</taxon>
        <taxon>Verrucomicrobiales</taxon>
        <taxon>Verrucomicrobiaceae</taxon>
        <taxon>Luteolibacter</taxon>
    </lineage>
</organism>
<feature type="chain" id="PRO_5047451277" evidence="1">
    <location>
        <begin position="21"/>
        <end position="445"/>
    </location>
</feature>
<name>A0ABT3FJ03_9BACT</name>
<dbReference type="PANTHER" id="PTHR33321:SF12">
    <property type="entry name" value="PLANT BASIC SECRETORY PROTEIN (BSP) FAMILY PROTEIN"/>
    <property type="match status" value="1"/>
</dbReference>
<proteinExistence type="predicted"/>
<comment type="caution">
    <text evidence="2">The sequence shown here is derived from an EMBL/GenBank/DDBJ whole genome shotgun (WGS) entry which is preliminary data.</text>
</comment>
<dbReference type="Pfam" id="PF04450">
    <property type="entry name" value="BSP"/>
    <property type="match status" value="1"/>
</dbReference>
<evidence type="ECO:0000256" key="1">
    <source>
        <dbReference type="SAM" id="SignalP"/>
    </source>
</evidence>
<protein>
    <submittedName>
        <fullName evidence="2">Basic secretory family protein</fullName>
    </submittedName>
</protein>
<dbReference type="RefSeq" id="WP_264499505.1">
    <property type="nucleotide sequence ID" value="NZ_JAPDDS010000001.1"/>
</dbReference>
<keyword evidence="1" id="KW-0732">Signal</keyword>
<reference evidence="2 3" key="1">
    <citation type="submission" date="2022-10" db="EMBL/GenBank/DDBJ databases">
        <title>Luteolibacter flavescens strain MCCC 1K03193, whole genome shotgun sequencing project.</title>
        <authorList>
            <person name="Zhao G."/>
            <person name="Shen L."/>
        </authorList>
    </citation>
    <scope>NUCLEOTIDE SEQUENCE [LARGE SCALE GENOMIC DNA]</scope>
    <source>
        <strain evidence="2 3">MCCC 1K03193</strain>
    </source>
</reference>
<sequence length="445" mass="49308">MKPSILSCAALLAVAPSLLAAAEVTKGHRPSDFGFKLDPVLPPAINDAAAKATFSIIDGEKDGNSPDLAVLKDGKVPTGEDQPAANFFFGGDGGRIGVDLGDVISVKSVASYSWHGENRGPQVYKLYAADGKAEGFNATPKKGTDPKSVGWTLLAEVDTRPRTGNGGGQHGAEIANRGGKPLGDYRHLLFDVSKTSERGFANTFFSEIDVIDAKQSDLQRIKPIEKIVKNYRSKDGKFRYTIDSTKAPALTEWSEKELLPVIEEWYPKLVAMMPSDGYRAPDQVLFEYRDDMGGTPAYAIGNRIALSAPWYKGQLTNEAKGCAVHEMGHVVQNYWRARQTNRNPKDTPGWVTEGICDYIRWFLYEPQSRGAHVRDVRQAKYDASYRTTANFLDWVIKEKDKDLLKKLNAAAREGRYEEKLWKDWTGLTVQELGEEWKKAVADGKR</sequence>
<feature type="signal peptide" evidence="1">
    <location>
        <begin position="1"/>
        <end position="20"/>
    </location>
</feature>
<dbReference type="InterPro" id="IPR007541">
    <property type="entry name" value="Uncharacterised_BSP"/>
</dbReference>
<gene>
    <name evidence="2" type="ORF">OKA04_02330</name>
</gene>
<dbReference type="PANTHER" id="PTHR33321">
    <property type="match status" value="1"/>
</dbReference>
<dbReference type="Proteomes" id="UP001207930">
    <property type="component" value="Unassembled WGS sequence"/>
</dbReference>
<evidence type="ECO:0000313" key="2">
    <source>
        <dbReference type="EMBL" id="MCW1883546.1"/>
    </source>
</evidence>
<keyword evidence="3" id="KW-1185">Reference proteome</keyword>